<dbReference type="EMBL" id="JACSQG010000008">
    <property type="protein sequence ID" value="MBD7978287.1"/>
    <property type="molecule type" value="Genomic_DNA"/>
</dbReference>
<keyword evidence="2" id="KW-1133">Transmembrane helix</keyword>
<feature type="transmembrane region" description="Helical" evidence="2">
    <location>
        <begin position="59"/>
        <end position="77"/>
    </location>
</feature>
<comment type="caution">
    <text evidence="3">The sequence shown here is derived from an EMBL/GenBank/DDBJ whole genome shotgun (WGS) entry which is preliminary data.</text>
</comment>
<keyword evidence="4" id="KW-1185">Reference proteome</keyword>
<accession>A0ABR8TR94</accession>
<proteinExistence type="predicted"/>
<dbReference type="RefSeq" id="WP_251837071.1">
    <property type="nucleotide sequence ID" value="NZ_JACSQG010000008.1"/>
</dbReference>
<protein>
    <submittedName>
        <fullName evidence="3">ATPase</fullName>
    </submittedName>
</protein>
<evidence type="ECO:0000313" key="3">
    <source>
        <dbReference type="EMBL" id="MBD7978287.1"/>
    </source>
</evidence>
<sequence>MRNDAFDDLGDLGDLPSLTAEPRERRSKALVAAETEAGQEHKEPRKAAAPIQRSSATGLLWTLLLAAVLALGGLAWWSHQQITQMAQQLVATQESFARISEEAAGRIQDITGKVVATESTVASGTEALKLQVRQLDGKLEALGRQVKVQAAQQDKRIEALDSQLKAQGVVADKFNERLKGLGVELGTLKGALPGEVKRLETQLNAQGEAQNQFGTQLKSLGADLQALKKQNPTQSIKLLEQEVKLLRNKLESQSSPTGGTAAEFDTFRAQMTRNINALQSQVQNLQQQLNAR</sequence>
<evidence type="ECO:0000256" key="1">
    <source>
        <dbReference type="SAM" id="MobiDB-lite"/>
    </source>
</evidence>
<feature type="compositionally biased region" description="Acidic residues" evidence="1">
    <location>
        <begin position="1"/>
        <end position="11"/>
    </location>
</feature>
<keyword evidence="2" id="KW-0472">Membrane</keyword>
<feature type="region of interest" description="Disordered" evidence="1">
    <location>
        <begin position="1"/>
        <end position="50"/>
    </location>
</feature>
<organism evidence="3 4">
    <name type="scientific">Serpens gallinarum</name>
    <dbReference type="NCBI Taxonomy" id="2763075"/>
    <lineage>
        <taxon>Bacteria</taxon>
        <taxon>Pseudomonadati</taxon>
        <taxon>Pseudomonadota</taxon>
        <taxon>Gammaproteobacteria</taxon>
        <taxon>Pseudomonadales</taxon>
        <taxon>Pseudomonadaceae</taxon>
        <taxon>Pseudomonas</taxon>
    </lineage>
</organism>
<keyword evidence="2" id="KW-0812">Transmembrane</keyword>
<name>A0ABR8TR94_9PSED</name>
<dbReference type="Proteomes" id="UP000611945">
    <property type="component" value="Unassembled WGS sequence"/>
</dbReference>
<reference evidence="3 4" key="1">
    <citation type="submission" date="2020-08" db="EMBL/GenBank/DDBJ databases">
        <title>A Genomic Blueprint of the Chicken Gut Microbiome.</title>
        <authorList>
            <person name="Gilroy R."/>
            <person name="Ravi A."/>
            <person name="Getino M."/>
            <person name="Pursley I."/>
            <person name="Horton D.L."/>
            <person name="Alikhan N.-F."/>
            <person name="Baker D."/>
            <person name="Gharbi K."/>
            <person name="Hall N."/>
            <person name="Watson M."/>
            <person name="Adriaenssens E.M."/>
            <person name="Foster-Nyarko E."/>
            <person name="Jarju S."/>
            <person name="Secka A."/>
            <person name="Antonio M."/>
            <person name="Oren A."/>
            <person name="Chaudhuri R."/>
            <person name="La Ragione R.M."/>
            <person name="Hildebrand F."/>
            <person name="Pallen M.J."/>
        </authorList>
    </citation>
    <scope>NUCLEOTIDE SEQUENCE [LARGE SCALE GENOMIC DNA]</scope>
    <source>
        <strain evidence="3 4">Sa2CUA2</strain>
    </source>
</reference>
<evidence type="ECO:0000313" key="4">
    <source>
        <dbReference type="Proteomes" id="UP000611945"/>
    </source>
</evidence>
<evidence type="ECO:0000256" key="2">
    <source>
        <dbReference type="SAM" id="Phobius"/>
    </source>
</evidence>
<gene>
    <name evidence="3" type="ORF">H9642_13970</name>
</gene>